<reference evidence="2" key="1">
    <citation type="submission" date="2016-10" db="EMBL/GenBank/DDBJ databases">
        <authorList>
            <person name="Varghese N."/>
            <person name="Submissions S."/>
        </authorList>
    </citation>
    <scope>NUCLEOTIDE SEQUENCE [LARGE SCALE GENOMIC DNA]</scope>
    <source>
        <strain evidence="2">CGMCC 1.11014</strain>
    </source>
</reference>
<sequence length="68" mass="7383">MANTMTENPRARVPSEIGELKRCMSCGECWPADPEFFAPAKACADGLSRRCLACVSERVWAFMPTAGG</sequence>
<evidence type="ECO:0000313" key="2">
    <source>
        <dbReference type="Proteomes" id="UP000199391"/>
    </source>
</evidence>
<accession>A0A1I7LSK7</accession>
<protein>
    <submittedName>
        <fullName evidence="1">Uncharacterized protein</fullName>
    </submittedName>
</protein>
<dbReference type="OrthoDB" id="5892231at2"/>
<keyword evidence="2" id="KW-1185">Reference proteome</keyword>
<organism evidence="1 2">
    <name type="scientific">Pseudoduganella namucuonensis</name>
    <dbReference type="NCBI Taxonomy" id="1035707"/>
    <lineage>
        <taxon>Bacteria</taxon>
        <taxon>Pseudomonadati</taxon>
        <taxon>Pseudomonadota</taxon>
        <taxon>Betaproteobacteria</taxon>
        <taxon>Burkholderiales</taxon>
        <taxon>Oxalobacteraceae</taxon>
        <taxon>Telluria group</taxon>
        <taxon>Pseudoduganella</taxon>
    </lineage>
</organism>
<dbReference type="RefSeq" id="WP_143133342.1">
    <property type="nucleotide sequence ID" value="NZ_FPBO01000036.1"/>
</dbReference>
<dbReference type="Proteomes" id="UP000199391">
    <property type="component" value="Unassembled WGS sequence"/>
</dbReference>
<gene>
    <name evidence="1" type="ORF">SAMN05216552_103679</name>
</gene>
<dbReference type="STRING" id="1035707.SAMN05216552_103679"/>
<evidence type="ECO:0000313" key="1">
    <source>
        <dbReference type="EMBL" id="SFV12663.1"/>
    </source>
</evidence>
<dbReference type="AlphaFoldDB" id="A0A1I7LSK7"/>
<dbReference type="EMBL" id="FPBO01000036">
    <property type="protein sequence ID" value="SFV12663.1"/>
    <property type="molecule type" value="Genomic_DNA"/>
</dbReference>
<name>A0A1I7LSK7_9BURK</name>
<proteinExistence type="predicted"/>